<evidence type="ECO:0000256" key="5">
    <source>
        <dbReference type="SAM" id="MobiDB-lite"/>
    </source>
</evidence>
<feature type="compositionally biased region" description="Basic and acidic residues" evidence="5">
    <location>
        <begin position="707"/>
        <end position="730"/>
    </location>
</feature>
<feature type="region of interest" description="Disordered" evidence="5">
    <location>
        <begin position="35"/>
        <end position="63"/>
    </location>
</feature>
<comment type="caution">
    <text evidence="8">The sequence shown here is derived from an EMBL/GenBank/DDBJ whole genome shotgun (WGS) entry which is preliminary data.</text>
</comment>
<dbReference type="PANTHER" id="PTHR43051">
    <property type="entry name" value="POLYNUCLEOTIDE ADENYLYLTRANSFERASE FAMILY PROTEIN"/>
    <property type="match status" value="1"/>
</dbReference>
<dbReference type="InterPro" id="IPR002646">
    <property type="entry name" value="PolA_pol_head_dom"/>
</dbReference>
<dbReference type="GO" id="GO:0003723">
    <property type="term" value="F:RNA binding"/>
    <property type="evidence" value="ECO:0007669"/>
    <property type="project" value="UniProtKB-KW"/>
</dbReference>
<keyword evidence="4" id="KW-0694">RNA-binding</keyword>
<dbReference type="InterPro" id="IPR043519">
    <property type="entry name" value="NT_sf"/>
</dbReference>
<proteinExistence type="inferred from homology"/>
<feature type="domain" description="Poly A polymerase head" evidence="6">
    <location>
        <begin position="125"/>
        <end position="237"/>
    </location>
</feature>
<feature type="compositionally biased region" description="Polar residues" evidence="5">
    <location>
        <begin position="809"/>
        <end position="818"/>
    </location>
</feature>
<dbReference type="GO" id="GO:0001680">
    <property type="term" value="P:tRNA 3'-terminal CCA addition"/>
    <property type="evidence" value="ECO:0007669"/>
    <property type="project" value="UniProtKB-ARBA"/>
</dbReference>
<evidence type="ECO:0000313" key="9">
    <source>
        <dbReference type="Proteomes" id="UP001187192"/>
    </source>
</evidence>
<feature type="compositionally biased region" description="Basic residues" evidence="5">
    <location>
        <begin position="832"/>
        <end position="844"/>
    </location>
</feature>
<dbReference type="SUPFAM" id="SSF81301">
    <property type="entry name" value="Nucleotidyltransferase"/>
    <property type="match status" value="1"/>
</dbReference>
<dbReference type="InterPro" id="IPR032828">
    <property type="entry name" value="PolyA_RNA-bd"/>
</dbReference>
<reference evidence="8" key="1">
    <citation type="submission" date="2023-07" db="EMBL/GenBank/DDBJ databases">
        <title>draft genome sequence of fig (Ficus carica).</title>
        <authorList>
            <person name="Takahashi T."/>
            <person name="Nishimura K."/>
        </authorList>
    </citation>
    <scope>NUCLEOTIDE SEQUENCE</scope>
</reference>
<evidence type="ECO:0000259" key="6">
    <source>
        <dbReference type="Pfam" id="PF01743"/>
    </source>
</evidence>
<dbReference type="GO" id="GO:0000166">
    <property type="term" value="F:nucleotide binding"/>
    <property type="evidence" value="ECO:0007669"/>
    <property type="project" value="UniProtKB-KW"/>
</dbReference>
<dbReference type="GO" id="GO:0016779">
    <property type="term" value="F:nucleotidyltransferase activity"/>
    <property type="evidence" value="ECO:0007669"/>
    <property type="project" value="InterPro"/>
</dbReference>
<evidence type="ECO:0000256" key="3">
    <source>
        <dbReference type="ARBA" id="ARBA00022741"/>
    </source>
</evidence>
<dbReference type="Gene3D" id="1.10.3090.10">
    <property type="entry name" value="cca-adding enzyme, domain 2"/>
    <property type="match status" value="1"/>
</dbReference>
<protein>
    <submittedName>
        <fullName evidence="8">Uncharacterized protein</fullName>
    </submittedName>
</protein>
<keyword evidence="2 4" id="KW-0808">Transferase</keyword>
<keyword evidence="3" id="KW-0547">Nucleotide-binding</keyword>
<feature type="compositionally biased region" description="Polar residues" evidence="5">
    <location>
        <begin position="39"/>
        <end position="54"/>
    </location>
</feature>
<gene>
    <name evidence="8" type="ORF">TIFTF001_002147</name>
</gene>
<evidence type="ECO:0000256" key="1">
    <source>
        <dbReference type="ARBA" id="ARBA00007265"/>
    </source>
</evidence>
<dbReference type="SUPFAM" id="SSF81891">
    <property type="entry name" value="Poly A polymerase C-terminal region-like"/>
    <property type="match status" value="1"/>
</dbReference>
<keyword evidence="9" id="KW-1185">Reference proteome</keyword>
<dbReference type="Gene3D" id="3.30.460.10">
    <property type="entry name" value="Beta Polymerase, domain 2"/>
    <property type="match status" value="1"/>
</dbReference>
<dbReference type="Pfam" id="PF01743">
    <property type="entry name" value="PolyA_pol"/>
    <property type="match status" value="1"/>
</dbReference>
<evidence type="ECO:0000256" key="2">
    <source>
        <dbReference type="ARBA" id="ARBA00022679"/>
    </source>
</evidence>
<accession>A0AA87Z4Q4</accession>
<evidence type="ECO:0000313" key="8">
    <source>
        <dbReference type="EMBL" id="GMN28742.1"/>
    </source>
</evidence>
<organism evidence="8 9">
    <name type="scientific">Ficus carica</name>
    <name type="common">Common fig</name>
    <dbReference type="NCBI Taxonomy" id="3494"/>
    <lineage>
        <taxon>Eukaryota</taxon>
        <taxon>Viridiplantae</taxon>
        <taxon>Streptophyta</taxon>
        <taxon>Embryophyta</taxon>
        <taxon>Tracheophyta</taxon>
        <taxon>Spermatophyta</taxon>
        <taxon>Magnoliopsida</taxon>
        <taxon>eudicotyledons</taxon>
        <taxon>Gunneridae</taxon>
        <taxon>Pentapetalae</taxon>
        <taxon>rosids</taxon>
        <taxon>fabids</taxon>
        <taxon>Rosales</taxon>
        <taxon>Moraceae</taxon>
        <taxon>Ficeae</taxon>
        <taxon>Ficus</taxon>
    </lineage>
</organism>
<comment type="similarity">
    <text evidence="1 4">Belongs to the tRNA nucleotidyltransferase/poly(A) polymerase family.</text>
</comment>
<dbReference type="Proteomes" id="UP001187192">
    <property type="component" value="Unassembled WGS sequence"/>
</dbReference>
<feature type="region of interest" description="Disordered" evidence="5">
    <location>
        <begin position="694"/>
        <end position="855"/>
    </location>
</feature>
<name>A0AA87Z4Q4_FICCA</name>
<dbReference type="InterPro" id="IPR052191">
    <property type="entry name" value="tRNA_ntf/polyA_polymerase_I"/>
</dbReference>
<dbReference type="Pfam" id="PF12627">
    <property type="entry name" value="PolyA_pol_RNAbd"/>
    <property type="match status" value="1"/>
</dbReference>
<evidence type="ECO:0000256" key="4">
    <source>
        <dbReference type="RuleBase" id="RU003953"/>
    </source>
</evidence>
<sequence>MRRSPYTVTATFYFEIGQLAGSLISREMWPTFHQRRESASSSSPQNELTFWGSQSHERGHEKMDDCGLEDFRDRPQHGAAIVFNGLENSAKSRILLLNGQTRDLNNPKVLIPELNVNLWDSLVLTPKDFDVITTANLDQIKKQFHRAIIVGQRFPICRVHIRGSVTEVSSFDTVAKQDEEKEELPFSKAPQGCGRKDFILWRNSLKRDFTINSLFFDPFLNKIYDYANGMSDLRSLKLQTLIPAKVSFEEDCARILRGLRIAARLGLSFTEETETAIHDLSSSILNLAKSRIMMEFNYMLSYGAAEPSLRLLQRFNLLKVVLPVQAAYLGQQASKKSVQNFLMFMKLFSNLDKVVSCDHPSDCRLWVGLLAFHLALVNNPQDAFVVLAFASILYHGEWKEGIRFARENAQVKVNFAPELSGSFTFNSDEELAEEVSQLATFVQDSVDVLTETESLFESMSSYPTSPCSGLVFVPKKVGQDVTVVFELLAKHIGCHEKRRENFEIDYHLLGRGFLWETRFVLGKVILETMGCATFRREGETIKEENTFPRIDIVNGNCDMELSQMVKEELLVKKDSKPCILLDTCEVKEKLSKIRKLNVSNCSLSEGETTLEDQWIAERGMCEDIAKKRRKVDGTDQLHRKELISVLGNMLAKTRQVLDDDVIEKKKEDVKTKKHKSKDETVEKQHIVEEEEINEKEKGKVKKKKRKDKDQTVEKQHIVEEEMVNEREKGEVKKKKRKDKDQTPSTVVEKRDVPEEEVIAKKKEDGKKRKSKTDQRPLTVKEENHHILQDKEVVEKTKEDVKKKRHGSSKDQGLSTVAEKQQRELQEDATIIKGKKRESKKKSKSKDKCPVTVPEKSEGNCKQCLKLLATLSGKRMHYDGTA</sequence>
<feature type="compositionally biased region" description="Basic and acidic residues" evidence="5">
    <location>
        <begin position="747"/>
        <end position="801"/>
    </location>
</feature>
<dbReference type="AlphaFoldDB" id="A0AA87Z4Q4"/>
<evidence type="ECO:0000259" key="7">
    <source>
        <dbReference type="Pfam" id="PF12627"/>
    </source>
</evidence>
<feature type="domain" description="tRNA nucleotidyltransferase/poly(A) polymerase RNA and SrmB- binding" evidence="7">
    <location>
        <begin position="266"/>
        <end position="328"/>
    </location>
</feature>
<dbReference type="EMBL" id="BTGU01000002">
    <property type="protein sequence ID" value="GMN28742.1"/>
    <property type="molecule type" value="Genomic_DNA"/>
</dbReference>
<dbReference type="PANTHER" id="PTHR43051:SF1">
    <property type="entry name" value="POLYNUCLEOTIDE ADENYLYLTRANSFERASE FAMILY PROTEIN"/>
    <property type="match status" value="1"/>
</dbReference>